<evidence type="ECO:0008006" key="6">
    <source>
        <dbReference type="Google" id="ProtNLM"/>
    </source>
</evidence>
<evidence type="ECO:0000256" key="1">
    <source>
        <dbReference type="SAM" id="MobiDB-lite"/>
    </source>
</evidence>
<evidence type="ECO:0000256" key="3">
    <source>
        <dbReference type="SAM" id="SignalP"/>
    </source>
</evidence>
<evidence type="ECO:0000313" key="5">
    <source>
        <dbReference type="Proteomes" id="UP001061298"/>
    </source>
</evidence>
<dbReference type="Proteomes" id="UP001061298">
    <property type="component" value="Chromosome"/>
</dbReference>
<evidence type="ECO:0000313" key="4">
    <source>
        <dbReference type="EMBL" id="UXY21300.1"/>
    </source>
</evidence>
<dbReference type="RefSeq" id="WP_263231342.1">
    <property type="nucleotide sequence ID" value="NZ_CP106793.1"/>
</dbReference>
<keyword evidence="2" id="KW-0812">Transmembrane</keyword>
<proteinExistence type="predicted"/>
<gene>
    <name evidence="4" type="ORF">N8I84_23355</name>
</gene>
<sequence length="796" mass="88200">MRVRLRRRLASALAVASAAGMMLVGLPPTLAHAAPGDTAKIIGGKRCDEYHLGKTYSRTPANSGAPIGGGRFEETWGGPPEQYLYDNTFKGWDDLPKPEPEDLKAAGNTDEDIAKWDAKYAQGKDADDMKRAIYARYGRFKATAKNPNIGWKSWLQNRLILNQRNNRKGSAFEAKTVRDFNMIGPDWLCEVTVEIRDKNGNLLARRKYDSYNQRQGEFGEFKSTSKYRSKQFRDDNIVLRHKDSTYDFTKNKLVVYGGEKAAKGTVNQYGRLNQELQGERGTTGNPVRIYQRNATGQGVFPTTEYSKTYNVMNPNPRQGSAGPIDDIAFGSGRTPAEAKAIQREFNAVNSRSALGRGPGGVDFTTLELQYVGNPVKGKALDYSFKADYVDDEDTDPGYGGQAKLQLASDAMFTWLALTPDKFWVNLNPDQPDKIMDSTFAKTDAGRILLDADFAMKTDFAHAINPNKNPDAKTFWDTVPRRDGLPCFPSVRLWIEPEPAKVREQDGGIYILDAPLKVSTEWMDVKYHPPGARVCDLTDPEKRTSEALLRRYVMPQVDKQVNTAPTYADLRRVYKSRVAAEFIRQQDAKRATDFRPIINSNDVSRWPLRAPNQNWTKQGTYDKYMKSLREGIDWFELRYGGKVYNQGVGGVDFSKQPEQKISRARFTVEHPALDKTTQRSLREETGYRSTYTGYFGGNGAAKIDNGGSVPPSPTPTPTPTGKPTPTPTHTPGSPTPSSPGSHTPPAGTPPRNDEGNGGGGGLADTGTQIGVAAATAAVLLTAGFVLFRVKRRRRAQN</sequence>
<feature type="transmembrane region" description="Helical" evidence="2">
    <location>
        <begin position="768"/>
        <end position="786"/>
    </location>
</feature>
<reference evidence="4" key="1">
    <citation type="submission" date="2022-10" db="EMBL/GenBank/DDBJ databases">
        <authorList>
            <person name="Mo P."/>
        </authorList>
    </citation>
    <scope>NUCLEOTIDE SEQUENCE</scope>
    <source>
        <strain evidence="4">HUAS 13-4</strain>
    </source>
</reference>
<keyword evidence="2" id="KW-1133">Transmembrane helix</keyword>
<protein>
    <recommendedName>
        <fullName evidence="6">LPXTG cell wall anchor domain-containing protein</fullName>
    </recommendedName>
</protein>
<feature type="chain" id="PRO_5045268263" description="LPXTG cell wall anchor domain-containing protein" evidence="3">
    <location>
        <begin position="34"/>
        <end position="796"/>
    </location>
</feature>
<keyword evidence="2" id="KW-0472">Membrane</keyword>
<feature type="compositionally biased region" description="Pro residues" evidence="1">
    <location>
        <begin position="709"/>
        <end position="736"/>
    </location>
</feature>
<keyword evidence="5" id="KW-1185">Reference proteome</keyword>
<evidence type="ECO:0000256" key="2">
    <source>
        <dbReference type="SAM" id="Phobius"/>
    </source>
</evidence>
<organism evidence="4 5">
    <name type="scientific">Streptomyces cynarae</name>
    <dbReference type="NCBI Taxonomy" id="2981134"/>
    <lineage>
        <taxon>Bacteria</taxon>
        <taxon>Bacillati</taxon>
        <taxon>Actinomycetota</taxon>
        <taxon>Actinomycetes</taxon>
        <taxon>Kitasatosporales</taxon>
        <taxon>Streptomycetaceae</taxon>
        <taxon>Streptomyces</taxon>
    </lineage>
</organism>
<feature type="region of interest" description="Disordered" evidence="1">
    <location>
        <begin position="697"/>
        <end position="762"/>
    </location>
</feature>
<dbReference type="EMBL" id="CP106793">
    <property type="protein sequence ID" value="UXY21300.1"/>
    <property type="molecule type" value="Genomic_DNA"/>
</dbReference>
<name>A0ABY6E3X7_9ACTN</name>
<accession>A0ABY6E3X7</accession>
<keyword evidence="3" id="KW-0732">Signal</keyword>
<feature type="signal peptide" evidence="3">
    <location>
        <begin position="1"/>
        <end position="33"/>
    </location>
</feature>